<dbReference type="PANTHER" id="PTHR22770:SF47">
    <property type="entry name" value="E3 UBIQUITIN-PROTEIN LIGASE RNF216"/>
    <property type="match status" value="1"/>
</dbReference>
<dbReference type="GeneID" id="27322755"/>
<feature type="compositionally biased region" description="Low complexity" evidence="8">
    <location>
        <begin position="831"/>
        <end position="840"/>
    </location>
</feature>
<protein>
    <recommendedName>
        <fullName evidence="9">RING-type domain-containing protein</fullName>
    </recommendedName>
</protein>
<evidence type="ECO:0000256" key="7">
    <source>
        <dbReference type="ARBA" id="ARBA00022833"/>
    </source>
</evidence>
<keyword evidence="6" id="KW-0833">Ubl conjugation pathway</keyword>
<dbReference type="CDD" id="cd16630">
    <property type="entry name" value="RING-HC_RBR_RNF216"/>
    <property type="match status" value="1"/>
</dbReference>
<evidence type="ECO:0000256" key="3">
    <source>
        <dbReference type="ARBA" id="ARBA00022723"/>
    </source>
</evidence>
<evidence type="ECO:0000256" key="4">
    <source>
        <dbReference type="ARBA" id="ARBA00022737"/>
    </source>
</evidence>
<keyword evidence="5" id="KW-0863">Zinc-finger</keyword>
<dbReference type="SUPFAM" id="SSF57850">
    <property type="entry name" value="RING/U-box"/>
    <property type="match status" value="1"/>
</dbReference>
<gene>
    <name evidence="10" type="ORF">PV10_04910</name>
</gene>
<dbReference type="RefSeq" id="XP_016225289.1">
    <property type="nucleotide sequence ID" value="XM_016369501.1"/>
</dbReference>
<dbReference type="CDD" id="cd20339">
    <property type="entry name" value="BRcat_RBR_RNF216"/>
    <property type="match status" value="1"/>
</dbReference>
<dbReference type="OrthoDB" id="10009520at2759"/>
<organism evidence="10 11">
    <name type="scientific">Exophiala mesophila</name>
    <name type="common">Black yeast-like fungus</name>
    <dbReference type="NCBI Taxonomy" id="212818"/>
    <lineage>
        <taxon>Eukaryota</taxon>
        <taxon>Fungi</taxon>
        <taxon>Dikarya</taxon>
        <taxon>Ascomycota</taxon>
        <taxon>Pezizomycotina</taxon>
        <taxon>Eurotiomycetes</taxon>
        <taxon>Chaetothyriomycetidae</taxon>
        <taxon>Chaetothyriales</taxon>
        <taxon>Herpotrichiellaceae</taxon>
        <taxon>Exophiala</taxon>
    </lineage>
</organism>
<dbReference type="STRING" id="212818.A0A0D1WWE9"/>
<sequence length="979" mass="109750">MEAAHNPWLHRFNQIPSPRPFVTVDISDNGSDESDDEILTITRQQFDQATSLPNQTPLPKSTRPHSEISDGQFRHGLYTNKRLRLGVQTVESGSNQQSALSDASNPFDYGIEVRNQRSIGPDLAQIGLQEPIFKPSSRPSHPNPVSDDLLLADTLLKSQHGSGQEPPSYCDPVWGVTMYRGPGYEKFPIVLGDVKEHRDFCKEWELLRVVKPQRGPTRLHGTGMIAEQHSIESDPESCEAILTDNERLLSSRWAEQCLAIVLDVFPNAARRFVLRQILDHPLRPQPNMKNHLPSTGMADVANYIITRLAEMVDYPKEPKVRKPEEEPSDGSGTTIDWDKNVPKDGSYLADGVALLHKEFPYVPTIDIFRKIVENKSIFDTFCHLQNLESRYHKLEASKRPYRRLHAPRVALEKKYQLMGRPGALHNPSRINELQAAKQHWFREQNKISAQQENAAAEDRNLEHHKATGALAECQCCFDSEIPLNRVVGCQAEVSHFFCFSCISSLAESQVGLMKYEMTCMDGSGCKAELSPHGVTKATSTKTYDRLQLNRQQAEIMAAEIEGLAQCPFCDFKAICDAVDAEPIFHCQNPNCARSSCRRCDSESHVPKTCEEVREAEVNNLTVRHRVEEARSEAVMRKCPKCKVKIVKDQGCNKLVCSQCRVILCYVCQADLTRLGHQAYSHFSDATCPLHDVPGLNRHAHEAEVAEDEVIKKAKEEDSTIDESKLRLGRDDANGLDAKPAGNTGRNTMAMAPQPYARLTRDVQQRQFQMMIRRRNLLNEQRRASLALLQNNATRNDGQNTGLLNLMNYGTRPQIWHNVNPGQHLGPGPGQIPGQQPGQQPDQLLIPPPVPRTNTLNMMQQPHQPGPALGRTQPQMDLTMNYRTPQMTPDMWNFGTMAWLDTPIPTMPLFATDTGNPSATPFRDFVDSPMAPEVNMIPMQSQLLFPTAAAARQRVHGFLGNADTNANTSKTDGSTRPLIP</sequence>
<dbReference type="HOGENOM" id="CLU_303837_0_0_1"/>
<dbReference type="Gene3D" id="1.20.120.1750">
    <property type="match status" value="1"/>
</dbReference>
<dbReference type="PANTHER" id="PTHR22770">
    <property type="entry name" value="UBIQUITIN CONJUGATING ENZYME 7 INTERACTING PROTEIN-RELATED"/>
    <property type="match status" value="1"/>
</dbReference>
<evidence type="ECO:0000313" key="11">
    <source>
        <dbReference type="Proteomes" id="UP000054302"/>
    </source>
</evidence>
<dbReference type="VEuPathDB" id="FungiDB:PV10_04910"/>
<evidence type="ECO:0000313" key="10">
    <source>
        <dbReference type="EMBL" id="KIV93715.1"/>
    </source>
</evidence>
<evidence type="ECO:0000256" key="1">
    <source>
        <dbReference type="ARBA" id="ARBA00004906"/>
    </source>
</evidence>
<dbReference type="Proteomes" id="UP000054302">
    <property type="component" value="Unassembled WGS sequence"/>
</dbReference>
<dbReference type="InterPro" id="IPR047544">
    <property type="entry name" value="RING-HC_RBR_RNF216"/>
</dbReference>
<dbReference type="PROSITE" id="PS51873">
    <property type="entry name" value="TRIAD"/>
    <property type="match status" value="1"/>
</dbReference>
<keyword evidence="4" id="KW-0677">Repeat</keyword>
<reference evidence="10 11" key="1">
    <citation type="submission" date="2015-01" db="EMBL/GenBank/DDBJ databases">
        <title>The Genome Sequence of Exophiala mesophila CBS40295.</title>
        <authorList>
            <consortium name="The Broad Institute Genomics Platform"/>
            <person name="Cuomo C."/>
            <person name="de Hoog S."/>
            <person name="Gorbushina A."/>
            <person name="Stielow B."/>
            <person name="Teixiera M."/>
            <person name="Abouelleil A."/>
            <person name="Chapman S.B."/>
            <person name="Priest M."/>
            <person name="Young S.K."/>
            <person name="Wortman J."/>
            <person name="Nusbaum C."/>
            <person name="Birren B."/>
        </authorList>
    </citation>
    <scope>NUCLEOTIDE SEQUENCE [LARGE SCALE GENOMIC DNA]</scope>
    <source>
        <strain evidence="10 11">CBS 40295</strain>
    </source>
</reference>
<dbReference type="AlphaFoldDB" id="A0A0D1WWE9"/>
<feature type="region of interest" description="Disordered" evidence="8">
    <location>
        <begin position="46"/>
        <end position="71"/>
    </location>
</feature>
<feature type="region of interest" description="Disordered" evidence="8">
    <location>
        <begin position="817"/>
        <end position="840"/>
    </location>
</feature>
<feature type="region of interest" description="Disordered" evidence="8">
    <location>
        <begin position="316"/>
        <end position="337"/>
    </location>
</feature>
<evidence type="ECO:0000259" key="9">
    <source>
        <dbReference type="PROSITE" id="PS51873"/>
    </source>
</evidence>
<keyword evidence="2" id="KW-0808">Transferase</keyword>
<evidence type="ECO:0000256" key="8">
    <source>
        <dbReference type="SAM" id="MobiDB-lite"/>
    </source>
</evidence>
<feature type="compositionally biased region" description="Polar residues" evidence="8">
    <location>
        <begin position="46"/>
        <end position="59"/>
    </location>
</feature>
<dbReference type="InterPro" id="IPR051628">
    <property type="entry name" value="LUBAC_E3_Ligases"/>
</dbReference>
<feature type="compositionally biased region" description="Polar residues" evidence="8">
    <location>
        <begin position="961"/>
        <end position="973"/>
    </location>
</feature>
<dbReference type="GO" id="GO:0008270">
    <property type="term" value="F:zinc ion binding"/>
    <property type="evidence" value="ECO:0007669"/>
    <property type="project" value="UniProtKB-KW"/>
</dbReference>
<dbReference type="Pfam" id="PF26200">
    <property type="entry name" value="Rcat_RNF216"/>
    <property type="match status" value="1"/>
</dbReference>
<feature type="region of interest" description="Disordered" evidence="8">
    <location>
        <begin position="959"/>
        <end position="979"/>
    </location>
</feature>
<keyword evidence="7" id="KW-0862">Zinc</keyword>
<keyword evidence="3" id="KW-0479">Metal-binding</keyword>
<dbReference type="InterPro" id="IPR047545">
    <property type="entry name" value="BRcat_RBR_RNF216"/>
</dbReference>
<feature type="compositionally biased region" description="Basic and acidic residues" evidence="8">
    <location>
        <begin position="316"/>
        <end position="325"/>
    </location>
</feature>
<dbReference type="EMBL" id="KN847522">
    <property type="protein sequence ID" value="KIV93715.1"/>
    <property type="molecule type" value="Genomic_DNA"/>
</dbReference>
<comment type="pathway">
    <text evidence="1">Protein modification; protein ubiquitination.</text>
</comment>
<evidence type="ECO:0000256" key="6">
    <source>
        <dbReference type="ARBA" id="ARBA00022786"/>
    </source>
</evidence>
<accession>A0A0D1WWE9</accession>
<evidence type="ECO:0000256" key="5">
    <source>
        <dbReference type="ARBA" id="ARBA00022771"/>
    </source>
</evidence>
<dbReference type="GO" id="GO:0016740">
    <property type="term" value="F:transferase activity"/>
    <property type="evidence" value="ECO:0007669"/>
    <property type="project" value="UniProtKB-KW"/>
</dbReference>
<proteinExistence type="predicted"/>
<evidence type="ECO:0000256" key="2">
    <source>
        <dbReference type="ARBA" id="ARBA00022679"/>
    </source>
</evidence>
<feature type="region of interest" description="Disordered" evidence="8">
    <location>
        <begin position="729"/>
        <end position="748"/>
    </location>
</feature>
<keyword evidence="11" id="KW-1185">Reference proteome</keyword>
<feature type="domain" description="RING-type" evidence="9">
    <location>
        <begin position="469"/>
        <end position="687"/>
    </location>
</feature>
<dbReference type="InterPro" id="IPR044066">
    <property type="entry name" value="TRIAD_supradom"/>
</dbReference>
<name>A0A0D1WWE9_EXOME</name>